<dbReference type="EMBL" id="CAADFF010000003">
    <property type="protein sequence ID" value="VFJ86425.1"/>
    <property type="molecule type" value="Genomic_DNA"/>
</dbReference>
<evidence type="ECO:0008006" key="2">
    <source>
        <dbReference type="Google" id="ProtNLM"/>
    </source>
</evidence>
<gene>
    <name evidence="1" type="ORF">BECKLFY1418B_GA0070995_100323</name>
</gene>
<name>A0A450U5H2_9GAMM</name>
<dbReference type="Pfam" id="PF09839">
    <property type="entry name" value="DUF2066"/>
    <property type="match status" value="1"/>
</dbReference>
<sequence length="374" mass="42141">MINAPCRQMRLIPASLVFLVGMMSMLTMGVASSMETHGLYEIEVPIADESKPARNKAMRAALLQVMIRLTGQRKLSNHPMINRILRHAERHVQQFRYRTEPGATSDESPSPADRLAFWVQFDPASVDKVLRKANIQPWGQIKPSILIWLAVKREEGRTLLGAGDNNDLQDVLHTRATERSVSIVLPLLDLDDLSRISETDVWSGSRERIIEASKRYTIDTVLVGRVLPSHTSPTRWLAHWELLGGDLIDNWTTRAEKPEGALRKGVDEAIDILVARYARSREESTADAVYDPITVTILDIRTVGDYARVQRYLEGLQPRINVYVTEADIDSMTFRLSMPGGQTKFDEMIGHGSTLVKMTTTIDPDDASRYRLLP</sequence>
<proteinExistence type="predicted"/>
<dbReference type="InterPro" id="IPR018642">
    <property type="entry name" value="DUF2066"/>
</dbReference>
<accession>A0A450U5H2</accession>
<protein>
    <recommendedName>
        <fullName evidence="2">DUF2066 domain-containing protein</fullName>
    </recommendedName>
</protein>
<evidence type="ECO:0000313" key="1">
    <source>
        <dbReference type="EMBL" id="VFJ86425.1"/>
    </source>
</evidence>
<reference evidence="1" key="1">
    <citation type="submission" date="2019-02" db="EMBL/GenBank/DDBJ databases">
        <authorList>
            <person name="Gruber-Vodicka R. H."/>
            <person name="Seah K. B. B."/>
        </authorList>
    </citation>
    <scope>NUCLEOTIDE SEQUENCE</scope>
    <source>
        <strain evidence="1">BECK_M7</strain>
    </source>
</reference>
<dbReference type="AlphaFoldDB" id="A0A450U5H2"/>
<organism evidence="1">
    <name type="scientific">Candidatus Kentrum sp. LFY</name>
    <dbReference type="NCBI Taxonomy" id="2126342"/>
    <lineage>
        <taxon>Bacteria</taxon>
        <taxon>Pseudomonadati</taxon>
        <taxon>Pseudomonadota</taxon>
        <taxon>Gammaproteobacteria</taxon>
        <taxon>Candidatus Kentrum</taxon>
    </lineage>
</organism>